<dbReference type="GO" id="GO:0016853">
    <property type="term" value="F:isomerase activity"/>
    <property type="evidence" value="ECO:0007669"/>
    <property type="project" value="UniProtKB-KW"/>
</dbReference>
<proteinExistence type="predicted"/>
<keyword evidence="2" id="KW-1185">Reference proteome</keyword>
<dbReference type="KEGG" id="vg:10326833"/>
<accession>E3SJ95</accession>
<dbReference type="SUPFAM" id="SSF56784">
    <property type="entry name" value="HAD-like"/>
    <property type="match status" value="1"/>
</dbReference>
<dbReference type="RefSeq" id="YP_004322357.1">
    <property type="nucleotide sequence ID" value="NC_015279.1"/>
</dbReference>
<dbReference type="GeneID" id="10326833"/>
<gene>
    <name evidence="1" type="ORF">SSM2_210</name>
</gene>
<dbReference type="Gene3D" id="3.40.50.1000">
    <property type="entry name" value="HAD superfamily/HAD-like"/>
    <property type="match status" value="1"/>
</dbReference>
<reference evidence="1 2" key="1">
    <citation type="journal article" date="2010" name="Environ. Microbiol.">
        <title>Genomic analysis of oceanic cyanobacterial myoviruses compared with T4-like myoviruses from diverse hosts and environments.</title>
        <authorList>
            <person name="Sullivan M.B."/>
            <person name="Huang K.H."/>
            <person name="Ignacio-Espinoza J.C."/>
            <person name="Berlin A.M."/>
            <person name="Kelly L."/>
            <person name="Weigele P.R."/>
            <person name="DeFrancesco A.S."/>
            <person name="Kern S.E."/>
            <person name="Thompson L.R."/>
            <person name="Young S."/>
            <person name="Yandava C."/>
            <person name="Fu R."/>
            <person name="Krastins B."/>
            <person name="Chase M."/>
            <person name="Sarracino D."/>
            <person name="Osburne M.S."/>
            <person name="Henn M.R."/>
            <person name="Chisholm S.W."/>
        </authorList>
    </citation>
    <scope>NUCLEOTIDE SEQUENCE [LARGE SCALE GENOMIC DNA]</scope>
    <source>
        <strain evidence="1">8017-1</strain>
    </source>
</reference>
<evidence type="ECO:0000313" key="2">
    <source>
        <dbReference type="Proteomes" id="UP000006524"/>
    </source>
</evidence>
<evidence type="ECO:0000313" key="1">
    <source>
        <dbReference type="EMBL" id="ADO97543.1"/>
    </source>
</evidence>
<dbReference type="InterPro" id="IPR036412">
    <property type="entry name" value="HAD-like_sf"/>
</dbReference>
<protein>
    <submittedName>
        <fullName evidence="1">Phosphoheptose isomerase</fullName>
    </submittedName>
</protein>
<dbReference type="OrthoDB" id="19574at10239"/>
<dbReference type="Proteomes" id="UP000006524">
    <property type="component" value="Segment"/>
</dbReference>
<dbReference type="InterPro" id="IPR023214">
    <property type="entry name" value="HAD_sf"/>
</dbReference>
<dbReference type="EMBL" id="GU071095">
    <property type="protein sequence ID" value="ADO97543.1"/>
    <property type="molecule type" value="Genomic_DNA"/>
</dbReference>
<sequence>MRYVVDIDGTICNPGDSDETRYTGATPIQDRIDKINKLYDDGHHIVYLTARGMGRFNNSRMHAHREFYEFTYNQLKEWGCKFKELHLGKPSGDYYIDDKGIHSDEFFRN</sequence>
<keyword evidence="1" id="KW-0413">Isomerase</keyword>
<name>E3SJ95_9CAUD</name>
<organism evidence="1 2">
    <name type="scientific">Synechococcus phage S-SM2</name>
    <dbReference type="NCBI Taxonomy" id="444860"/>
    <lineage>
        <taxon>Viruses</taxon>
        <taxon>Duplodnaviria</taxon>
        <taxon>Heunggongvirae</taxon>
        <taxon>Uroviricota</taxon>
        <taxon>Caudoviricetes</taxon>
        <taxon>Pantevenvirales</taxon>
        <taxon>Kyanoviridae</taxon>
        <taxon>Nilusvirus</taxon>
        <taxon>Nilusvirus ssm2</taxon>
    </lineage>
</organism>